<dbReference type="PANTHER" id="PTHR41247:SF1">
    <property type="entry name" value="HTH-TYPE TRANSCRIPTIONAL REPRESSOR YCNK"/>
    <property type="match status" value="1"/>
</dbReference>
<sequence>MINRRQMLLLLASVPVLKLVGCSGDGGNQAASCTPLILTDEHDCALCGMTIVNYPGPKAQACLRDGRILPFCSVHDMLSWAWQPESAPAISLLMVHDLSRTSWHEPADDAWMPAEDAIYVIGHDQPGAMGHSPAPFSSRPDAKAFSERHGGRLFAYADLNFENFRGDQPPRQHSMPQMQEHQQDHQHQHQMQHGQDHG</sequence>
<dbReference type="InterPro" id="IPR008719">
    <property type="entry name" value="N2O_reductase_NosL"/>
</dbReference>
<dbReference type="PANTHER" id="PTHR41247">
    <property type="entry name" value="HTH-TYPE TRANSCRIPTIONAL REPRESSOR YCNK"/>
    <property type="match status" value="1"/>
</dbReference>
<dbReference type="OrthoDB" id="982633at2"/>
<evidence type="ECO:0000313" key="3">
    <source>
        <dbReference type="Proteomes" id="UP000243629"/>
    </source>
</evidence>
<organism evidence="2 3">
    <name type="scientific">Halopseudomonas yangmingensis</name>
    <dbReference type="NCBI Taxonomy" id="1720063"/>
    <lineage>
        <taxon>Bacteria</taxon>
        <taxon>Pseudomonadati</taxon>
        <taxon>Pseudomonadota</taxon>
        <taxon>Gammaproteobacteria</taxon>
        <taxon>Pseudomonadales</taxon>
        <taxon>Pseudomonadaceae</taxon>
        <taxon>Halopseudomonas</taxon>
    </lineage>
</organism>
<dbReference type="SUPFAM" id="SSF160387">
    <property type="entry name" value="NosL/MerB-like"/>
    <property type="match status" value="1"/>
</dbReference>
<gene>
    <name evidence="2" type="ORF">SAMN05216217_11433</name>
</gene>
<name>A0A1I4TGG2_9GAMM</name>
<keyword evidence="3" id="KW-1185">Reference proteome</keyword>
<dbReference type="Gene3D" id="3.30.70.2060">
    <property type="match status" value="1"/>
</dbReference>
<dbReference type="Gene3D" id="3.30.70.2050">
    <property type="match status" value="1"/>
</dbReference>
<protein>
    <submittedName>
        <fullName evidence="2">Copper chaperone NosL</fullName>
    </submittedName>
</protein>
<reference evidence="3" key="1">
    <citation type="submission" date="2016-10" db="EMBL/GenBank/DDBJ databases">
        <authorList>
            <person name="Varghese N."/>
            <person name="Submissions S."/>
        </authorList>
    </citation>
    <scope>NUCLEOTIDE SEQUENCE [LARGE SCALE GENOMIC DNA]</scope>
    <source>
        <strain evidence="3">DSM 24213</strain>
    </source>
</reference>
<dbReference type="Pfam" id="PF05573">
    <property type="entry name" value="NosL"/>
    <property type="match status" value="1"/>
</dbReference>
<dbReference type="STRING" id="1720063.SAMN05216217_11433"/>
<dbReference type="RefSeq" id="WP_093477650.1">
    <property type="nucleotide sequence ID" value="NZ_FOUI01000014.1"/>
</dbReference>
<evidence type="ECO:0000256" key="1">
    <source>
        <dbReference type="SAM" id="MobiDB-lite"/>
    </source>
</evidence>
<dbReference type="Proteomes" id="UP000243629">
    <property type="component" value="Unassembled WGS sequence"/>
</dbReference>
<feature type="region of interest" description="Disordered" evidence="1">
    <location>
        <begin position="164"/>
        <end position="198"/>
    </location>
</feature>
<feature type="compositionally biased region" description="Low complexity" evidence="1">
    <location>
        <begin position="189"/>
        <end position="198"/>
    </location>
</feature>
<accession>A0A1I4TGG2</accession>
<proteinExistence type="predicted"/>
<dbReference type="EMBL" id="FOUI01000014">
    <property type="protein sequence ID" value="SFM75630.1"/>
    <property type="molecule type" value="Genomic_DNA"/>
</dbReference>
<evidence type="ECO:0000313" key="2">
    <source>
        <dbReference type="EMBL" id="SFM75630.1"/>
    </source>
</evidence>
<dbReference type="AlphaFoldDB" id="A0A1I4TGG2"/>